<name>A0A3M7RVL1_BRAPC</name>
<evidence type="ECO:0000313" key="2">
    <source>
        <dbReference type="Proteomes" id="UP000276133"/>
    </source>
</evidence>
<organism evidence="1 2">
    <name type="scientific">Brachionus plicatilis</name>
    <name type="common">Marine rotifer</name>
    <name type="synonym">Brachionus muelleri</name>
    <dbReference type="NCBI Taxonomy" id="10195"/>
    <lineage>
        <taxon>Eukaryota</taxon>
        <taxon>Metazoa</taxon>
        <taxon>Spiralia</taxon>
        <taxon>Gnathifera</taxon>
        <taxon>Rotifera</taxon>
        <taxon>Eurotatoria</taxon>
        <taxon>Monogononta</taxon>
        <taxon>Pseudotrocha</taxon>
        <taxon>Ploima</taxon>
        <taxon>Brachionidae</taxon>
        <taxon>Brachionus</taxon>
    </lineage>
</organism>
<accession>A0A3M7RVL1</accession>
<dbReference type="Proteomes" id="UP000276133">
    <property type="component" value="Unassembled WGS sequence"/>
</dbReference>
<keyword evidence="2" id="KW-1185">Reference proteome</keyword>
<dbReference type="EMBL" id="REGN01002552">
    <property type="protein sequence ID" value="RNA27375.1"/>
    <property type="molecule type" value="Genomic_DNA"/>
</dbReference>
<protein>
    <submittedName>
        <fullName evidence="1">Uncharacterized protein</fullName>
    </submittedName>
</protein>
<sequence>MLILQNSAINWQNSVNCEFGIYYIRNPNQLISGGTENVSVATIYRTYFSRSRFKFQRFLHSVFAFCTKIHNVLNFAEFYRISILVK</sequence>
<dbReference type="AlphaFoldDB" id="A0A3M7RVL1"/>
<proteinExistence type="predicted"/>
<comment type="caution">
    <text evidence="1">The sequence shown here is derived from an EMBL/GenBank/DDBJ whole genome shotgun (WGS) entry which is preliminary data.</text>
</comment>
<evidence type="ECO:0000313" key="1">
    <source>
        <dbReference type="EMBL" id="RNA27375.1"/>
    </source>
</evidence>
<gene>
    <name evidence="1" type="ORF">BpHYR1_003527</name>
</gene>
<reference evidence="1 2" key="1">
    <citation type="journal article" date="2018" name="Sci. Rep.">
        <title>Genomic signatures of local adaptation to the degree of environmental predictability in rotifers.</title>
        <authorList>
            <person name="Franch-Gras L."/>
            <person name="Hahn C."/>
            <person name="Garcia-Roger E.M."/>
            <person name="Carmona M.J."/>
            <person name="Serra M."/>
            <person name="Gomez A."/>
        </authorList>
    </citation>
    <scope>NUCLEOTIDE SEQUENCE [LARGE SCALE GENOMIC DNA]</scope>
    <source>
        <strain evidence="1">HYR1</strain>
    </source>
</reference>